<keyword evidence="2" id="KW-1185">Reference proteome</keyword>
<organism evidence="1 2">
    <name type="scientific">Apostasia shenzhenica</name>
    <dbReference type="NCBI Taxonomy" id="1088818"/>
    <lineage>
        <taxon>Eukaryota</taxon>
        <taxon>Viridiplantae</taxon>
        <taxon>Streptophyta</taxon>
        <taxon>Embryophyta</taxon>
        <taxon>Tracheophyta</taxon>
        <taxon>Spermatophyta</taxon>
        <taxon>Magnoliopsida</taxon>
        <taxon>Liliopsida</taxon>
        <taxon>Asparagales</taxon>
        <taxon>Orchidaceae</taxon>
        <taxon>Apostasioideae</taxon>
        <taxon>Apostasia</taxon>
    </lineage>
</organism>
<proteinExistence type="predicted"/>
<evidence type="ECO:0000313" key="1">
    <source>
        <dbReference type="EMBL" id="PKA52222.1"/>
    </source>
</evidence>
<protein>
    <submittedName>
        <fullName evidence="1">Uncharacterized protein</fullName>
    </submittedName>
</protein>
<reference evidence="1 2" key="1">
    <citation type="journal article" date="2017" name="Nature">
        <title>The Apostasia genome and the evolution of orchids.</title>
        <authorList>
            <person name="Zhang G.Q."/>
            <person name="Liu K.W."/>
            <person name="Li Z."/>
            <person name="Lohaus R."/>
            <person name="Hsiao Y.Y."/>
            <person name="Niu S.C."/>
            <person name="Wang J.Y."/>
            <person name="Lin Y.C."/>
            <person name="Xu Q."/>
            <person name="Chen L.J."/>
            <person name="Yoshida K."/>
            <person name="Fujiwara S."/>
            <person name="Wang Z.W."/>
            <person name="Zhang Y.Q."/>
            <person name="Mitsuda N."/>
            <person name="Wang M."/>
            <person name="Liu G.H."/>
            <person name="Pecoraro L."/>
            <person name="Huang H.X."/>
            <person name="Xiao X.J."/>
            <person name="Lin M."/>
            <person name="Wu X.Y."/>
            <person name="Wu W.L."/>
            <person name="Chen Y.Y."/>
            <person name="Chang S.B."/>
            <person name="Sakamoto S."/>
            <person name="Ohme-Takagi M."/>
            <person name="Yagi M."/>
            <person name="Zeng S.J."/>
            <person name="Shen C.Y."/>
            <person name="Yeh C.M."/>
            <person name="Luo Y.B."/>
            <person name="Tsai W.C."/>
            <person name="Van de Peer Y."/>
            <person name="Liu Z.J."/>
        </authorList>
    </citation>
    <scope>NUCLEOTIDE SEQUENCE [LARGE SCALE GENOMIC DNA]</scope>
    <source>
        <strain evidence="2">cv. Shenzhen</strain>
        <tissue evidence="1">Stem</tissue>
    </source>
</reference>
<sequence length="70" mass="8303">MYDLGGDFFISFEIHPTVGGQKAKISLCVLHILDRTFMKLREHDFTYMEIKIYTSDLIKILKINQKLNYF</sequence>
<dbReference type="EMBL" id="KZ452008">
    <property type="protein sequence ID" value="PKA52222.1"/>
    <property type="molecule type" value="Genomic_DNA"/>
</dbReference>
<evidence type="ECO:0000313" key="2">
    <source>
        <dbReference type="Proteomes" id="UP000236161"/>
    </source>
</evidence>
<name>A0A2I0A9K4_9ASPA</name>
<dbReference type="Proteomes" id="UP000236161">
    <property type="component" value="Unassembled WGS sequence"/>
</dbReference>
<dbReference type="AlphaFoldDB" id="A0A2I0A9K4"/>
<accession>A0A2I0A9K4</accession>
<gene>
    <name evidence="1" type="ORF">AXF42_Ash010118</name>
</gene>